<name>A0A1D2VCB2_9ASCO</name>
<evidence type="ECO:0000256" key="1">
    <source>
        <dbReference type="SAM" id="MobiDB-lite"/>
    </source>
</evidence>
<gene>
    <name evidence="2" type="ORF">ASCRUDRAFT_9396</name>
</gene>
<dbReference type="InterPro" id="IPR011009">
    <property type="entry name" value="Kinase-like_dom_sf"/>
</dbReference>
<dbReference type="Proteomes" id="UP000095038">
    <property type="component" value="Unassembled WGS sequence"/>
</dbReference>
<evidence type="ECO:0000313" key="3">
    <source>
        <dbReference type="Proteomes" id="UP000095038"/>
    </source>
</evidence>
<dbReference type="AlphaFoldDB" id="A0A1D2VCB2"/>
<evidence type="ECO:0000313" key="2">
    <source>
        <dbReference type="EMBL" id="ODV59318.1"/>
    </source>
</evidence>
<accession>A0A1D2VCB2</accession>
<feature type="region of interest" description="Disordered" evidence="1">
    <location>
        <begin position="1"/>
        <end position="23"/>
    </location>
</feature>
<keyword evidence="3" id="KW-1185">Reference proteome</keyword>
<evidence type="ECO:0008006" key="4">
    <source>
        <dbReference type="Google" id="ProtNLM"/>
    </source>
</evidence>
<proteinExistence type="predicted"/>
<dbReference type="GeneID" id="30968777"/>
<dbReference type="SUPFAM" id="SSF56112">
    <property type="entry name" value="Protein kinase-like (PK-like)"/>
    <property type="match status" value="1"/>
</dbReference>
<reference evidence="3" key="1">
    <citation type="submission" date="2016-05" db="EMBL/GenBank/DDBJ databases">
        <title>Comparative genomics of biotechnologically important yeasts.</title>
        <authorList>
            <consortium name="DOE Joint Genome Institute"/>
            <person name="Riley R."/>
            <person name="Haridas S."/>
            <person name="Wolfe K.H."/>
            <person name="Lopes M.R."/>
            <person name="Hittinger C.T."/>
            <person name="Goker M."/>
            <person name="Salamov A."/>
            <person name="Wisecaver J."/>
            <person name="Long T.M."/>
            <person name="Aerts A.L."/>
            <person name="Barry K."/>
            <person name="Choi C."/>
            <person name="Clum A."/>
            <person name="Coughlan A.Y."/>
            <person name="Deshpande S."/>
            <person name="Douglass A.P."/>
            <person name="Hanson S.J."/>
            <person name="Klenk H.-P."/>
            <person name="Labutti K."/>
            <person name="Lapidus A."/>
            <person name="Lindquist E."/>
            <person name="Lipzen A."/>
            <person name="Meier-Kolthoff J.P."/>
            <person name="Ohm R.A."/>
            <person name="Otillar R.P."/>
            <person name="Pangilinan J."/>
            <person name="Peng Y."/>
            <person name="Rokas A."/>
            <person name="Rosa C.A."/>
            <person name="Scheuner C."/>
            <person name="Sibirny A.A."/>
            <person name="Slot J.C."/>
            <person name="Stielow J.B."/>
            <person name="Sun H."/>
            <person name="Kurtzman C.P."/>
            <person name="Blackwell M."/>
            <person name="Grigoriev I.V."/>
            <person name="Jeffries T.W."/>
        </authorList>
    </citation>
    <scope>NUCLEOTIDE SEQUENCE [LARGE SCALE GENOMIC DNA]</scope>
    <source>
        <strain evidence="3">DSM 1968</strain>
    </source>
</reference>
<organism evidence="2 3">
    <name type="scientific">Ascoidea rubescens DSM 1968</name>
    <dbReference type="NCBI Taxonomy" id="1344418"/>
    <lineage>
        <taxon>Eukaryota</taxon>
        <taxon>Fungi</taxon>
        <taxon>Dikarya</taxon>
        <taxon>Ascomycota</taxon>
        <taxon>Saccharomycotina</taxon>
        <taxon>Saccharomycetes</taxon>
        <taxon>Ascoideaceae</taxon>
        <taxon>Ascoidea</taxon>
    </lineage>
</organism>
<dbReference type="RefSeq" id="XP_020045625.1">
    <property type="nucleotide sequence ID" value="XM_020195141.1"/>
</dbReference>
<protein>
    <recommendedName>
        <fullName evidence="4">Protein kinase domain-containing protein</fullName>
    </recommendedName>
</protein>
<dbReference type="InParanoid" id="A0A1D2VCB2"/>
<sequence>MVWKRNPATSNSNTSSSNSNNNGINDIKARTATLADEIVTSIESIPLNDYKFSEIVSNTIDQLLLFNNNQIISGRFHSVDDDWYQKSRYILQQHFIQKAQMVRPSNNKCNTVTLFLMSHYDNFRTKLFYDKHKHKIEEIHLWFEKNENKKLIMTEFENETFKDDDEAINSIFIEYYDKYINTENNDNLKPSNTLINNSNEIKIIDFGGTTEEYNPEFIFNKEADWICLKLFRNEFNNNQ</sequence>
<dbReference type="EMBL" id="KV454486">
    <property type="protein sequence ID" value="ODV59318.1"/>
    <property type="molecule type" value="Genomic_DNA"/>
</dbReference>
<feature type="compositionally biased region" description="Low complexity" evidence="1">
    <location>
        <begin position="9"/>
        <end position="22"/>
    </location>
</feature>